<protein>
    <submittedName>
        <fullName evidence="2">Uncharacterized protein</fullName>
    </submittedName>
</protein>
<keyword evidence="3" id="KW-1185">Reference proteome</keyword>
<sequence>LKQTDYSDHSGGSGEFPTYILDLLPELIAASTQIKSKDIVDTLMAYMPFARKILAAQSPDRKLTMEQEKLMHFTEKVVPPMMRFVQGIYGGNGLQDLPLNAIPDDYTTDVYIKMLPDISEIINELKKKYGGWPGTDKALEIMNSFMPLARKAAYYQAEIKGSRVSEEEKKYLAFAEKVVPPIMEYVQALYYKNDVSEQEYQIEQLVKSADRDLGKISNRGSTAPAAGYRPPTRIHNAQAHNPTSYFQTSGSAPVAYAVLPNYQHFSG</sequence>
<dbReference type="AlphaFoldDB" id="A0AAV2SU43"/>
<feature type="region of interest" description="Disordered" evidence="1">
    <location>
        <begin position="218"/>
        <end position="237"/>
    </location>
</feature>
<name>A0AAV2SU43_MEGNR</name>
<proteinExistence type="predicted"/>
<evidence type="ECO:0000313" key="2">
    <source>
        <dbReference type="EMBL" id="CAL4244483.1"/>
    </source>
</evidence>
<organism evidence="2 3">
    <name type="scientific">Meganyctiphanes norvegica</name>
    <name type="common">Northern krill</name>
    <name type="synonym">Thysanopoda norvegica</name>
    <dbReference type="NCBI Taxonomy" id="48144"/>
    <lineage>
        <taxon>Eukaryota</taxon>
        <taxon>Metazoa</taxon>
        <taxon>Ecdysozoa</taxon>
        <taxon>Arthropoda</taxon>
        <taxon>Crustacea</taxon>
        <taxon>Multicrustacea</taxon>
        <taxon>Malacostraca</taxon>
        <taxon>Eumalacostraca</taxon>
        <taxon>Eucarida</taxon>
        <taxon>Euphausiacea</taxon>
        <taxon>Euphausiidae</taxon>
        <taxon>Meganyctiphanes</taxon>
    </lineage>
</organism>
<evidence type="ECO:0000313" key="3">
    <source>
        <dbReference type="Proteomes" id="UP001497623"/>
    </source>
</evidence>
<reference evidence="2 3" key="1">
    <citation type="submission" date="2024-05" db="EMBL/GenBank/DDBJ databases">
        <authorList>
            <person name="Wallberg A."/>
        </authorList>
    </citation>
    <scope>NUCLEOTIDE SEQUENCE [LARGE SCALE GENOMIC DNA]</scope>
</reference>
<feature type="non-terminal residue" evidence="2">
    <location>
        <position position="1"/>
    </location>
</feature>
<comment type="caution">
    <text evidence="2">The sequence shown here is derived from an EMBL/GenBank/DDBJ whole genome shotgun (WGS) entry which is preliminary data.</text>
</comment>
<gene>
    <name evidence="2" type="ORF">MNOR_LOCUS40942</name>
</gene>
<evidence type="ECO:0000256" key="1">
    <source>
        <dbReference type="SAM" id="MobiDB-lite"/>
    </source>
</evidence>
<dbReference type="EMBL" id="CAXKWB010136216">
    <property type="protein sequence ID" value="CAL4244483.1"/>
    <property type="molecule type" value="Genomic_DNA"/>
</dbReference>
<dbReference type="Proteomes" id="UP001497623">
    <property type="component" value="Unassembled WGS sequence"/>
</dbReference>
<accession>A0AAV2SU43</accession>